<dbReference type="InterPro" id="IPR009057">
    <property type="entry name" value="Homeodomain-like_sf"/>
</dbReference>
<reference evidence="4 5" key="3">
    <citation type="journal article" date="2016" name="Sci. Rep.">
        <title>Genome-wide diversity and gene expression profiling of Babesia microti isolates identify polymorphic genes that mediate host-pathogen interactions.</title>
        <authorList>
            <person name="Silva J.C."/>
            <person name="Cornillot E."/>
            <person name="McCracken C."/>
            <person name="Usmani-Brown S."/>
            <person name="Dwivedi A."/>
            <person name="Ifeonu O.O."/>
            <person name="Crabtree J."/>
            <person name="Gotia H.T."/>
            <person name="Virji A.Z."/>
            <person name="Reynes C."/>
            <person name="Colinge J."/>
            <person name="Kumar V."/>
            <person name="Lawres L."/>
            <person name="Pazzi J.E."/>
            <person name="Pablo J.V."/>
            <person name="Hung C."/>
            <person name="Brancato J."/>
            <person name="Kumari P."/>
            <person name="Orvis J."/>
            <person name="Tretina K."/>
            <person name="Chibucos M."/>
            <person name="Ott S."/>
            <person name="Sadzewicz L."/>
            <person name="Sengamalay N."/>
            <person name="Shetty A.C."/>
            <person name="Su Q."/>
            <person name="Tallon L."/>
            <person name="Fraser C.M."/>
            <person name="Frutos R."/>
            <person name="Molina D.M."/>
            <person name="Krause P.J."/>
            <person name="Ben Mamoun C."/>
        </authorList>
    </citation>
    <scope>NUCLEOTIDE SEQUENCE [LARGE SCALE GENOMIC DNA]</scope>
    <source>
        <strain evidence="4 5">RI</strain>
    </source>
</reference>
<dbReference type="SUPFAM" id="SSF46689">
    <property type="entry name" value="Homeodomain-like"/>
    <property type="match status" value="1"/>
</dbReference>
<evidence type="ECO:0000256" key="1">
    <source>
        <dbReference type="SAM" id="Coils"/>
    </source>
</evidence>
<dbReference type="RefSeq" id="XP_021338130.1">
    <property type="nucleotide sequence ID" value="XM_021481493.1"/>
</dbReference>
<evidence type="ECO:0000313" key="4">
    <source>
        <dbReference type="EMBL" id="SJK85922.1"/>
    </source>
</evidence>
<dbReference type="SMART" id="SM00717">
    <property type="entry name" value="SANT"/>
    <property type="match status" value="1"/>
</dbReference>
<dbReference type="PROSITE" id="PS51293">
    <property type="entry name" value="SANT"/>
    <property type="match status" value="1"/>
</dbReference>
<gene>
    <name evidence="4" type="ORF">BMR1_02g01611</name>
</gene>
<evidence type="ECO:0000259" key="3">
    <source>
        <dbReference type="PROSITE" id="PS51293"/>
    </source>
</evidence>
<proteinExistence type="predicted"/>
<reference evidence="4 5" key="2">
    <citation type="journal article" date="2013" name="PLoS ONE">
        <title>Whole genome mapping and re-organization of the nuclear and mitochondrial genomes of Babesia microti isolates.</title>
        <authorList>
            <person name="Cornillot E."/>
            <person name="Dassouli A."/>
            <person name="Garg A."/>
            <person name="Pachikara N."/>
            <person name="Randazzo S."/>
            <person name="Depoix D."/>
            <person name="Carcy B."/>
            <person name="Delbecq S."/>
            <person name="Frutos R."/>
            <person name="Silva J.C."/>
            <person name="Sutton R."/>
            <person name="Krause P.J."/>
            <person name="Mamoun C.B."/>
        </authorList>
    </citation>
    <scope>NUCLEOTIDE SEQUENCE [LARGE SCALE GENOMIC DNA]</scope>
    <source>
        <strain evidence="4 5">RI</strain>
    </source>
</reference>
<feature type="domain" description="SANT" evidence="3">
    <location>
        <begin position="223"/>
        <end position="268"/>
    </location>
</feature>
<dbReference type="GeneID" id="24424109"/>
<dbReference type="InterPro" id="IPR017884">
    <property type="entry name" value="SANT_dom"/>
</dbReference>
<name>A0A1R4AA92_BABMR</name>
<dbReference type="VEuPathDB" id="PiroplasmaDB:BMR1_02g01611"/>
<dbReference type="Gene3D" id="1.10.10.60">
    <property type="entry name" value="Homeodomain-like"/>
    <property type="match status" value="1"/>
</dbReference>
<dbReference type="EMBL" id="FO082872">
    <property type="protein sequence ID" value="SJK85922.1"/>
    <property type="molecule type" value="Genomic_DNA"/>
</dbReference>
<dbReference type="KEGG" id="bmic:BMR1_02g01611"/>
<dbReference type="InterPro" id="IPR001005">
    <property type="entry name" value="SANT/Myb"/>
</dbReference>
<dbReference type="OrthoDB" id="118550at2759"/>
<protein>
    <submittedName>
        <fullName evidence="4">SWI/SNF and RSC complexes subunit ssr2</fullName>
    </submittedName>
</protein>
<accession>A0A1R4AA92</accession>
<dbReference type="Proteomes" id="UP000002899">
    <property type="component" value="Chromosome II"/>
</dbReference>
<keyword evidence="1" id="KW-0175">Coiled coil</keyword>
<dbReference type="AlphaFoldDB" id="A0A1R4AA92"/>
<sequence>MFSSNTDVCKDSQNELSVTEYKEITKLTSSTEFTKRKLFPLAANEMINLYNRDPLVQLDPRKCCSEINNFSVEEILYNFAYLDFWQSINHKSQYTLDSPQSIINDKVYEHEIHSSHKHDSGLIKNESQTDETQPNTKIDTMCTLDHSMKCVSCGRSCRYLMYILIPPITNGNLSPISSNCDLSECIWCPKCYSSGRIPPSLSKNHFSMVQIPFEFADKNSIPWTQYQIQLLIEAIGTYTDDWESIGKYVGKSPHECLLKFSQLPIEELVNKGSSFDTTYDPVVFGKTPNEFLAYLAFISNSLSPVISSGGAKAALEILLSDSKFDQVPTNNTNTLNNNNEPMFRHETFKIACDAAKQSIQKNAQLLADLEHLEIQKLLKNIYDLEIQITAVQTEKFEVLEQKLHECTKTMADLLITKS</sequence>
<evidence type="ECO:0000313" key="5">
    <source>
        <dbReference type="Proteomes" id="UP000002899"/>
    </source>
</evidence>
<keyword evidence="5" id="KW-1185">Reference proteome</keyword>
<organism evidence="4 5">
    <name type="scientific">Babesia microti (strain RI)</name>
    <dbReference type="NCBI Taxonomy" id="1133968"/>
    <lineage>
        <taxon>Eukaryota</taxon>
        <taxon>Sar</taxon>
        <taxon>Alveolata</taxon>
        <taxon>Apicomplexa</taxon>
        <taxon>Aconoidasida</taxon>
        <taxon>Piroplasmida</taxon>
        <taxon>Babesiidae</taxon>
        <taxon>Babesia</taxon>
    </lineage>
</organism>
<evidence type="ECO:0000256" key="2">
    <source>
        <dbReference type="SAM" id="MobiDB-lite"/>
    </source>
</evidence>
<reference evidence="4 5" key="1">
    <citation type="journal article" date="2012" name="Nucleic Acids Res.">
        <title>Sequencing of the smallest Apicomplexan genome from the human pathogen Babesia microti.</title>
        <authorList>
            <person name="Cornillot E."/>
            <person name="Hadj-Kaddour K."/>
            <person name="Dassouli A."/>
            <person name="Noel B."/>
            <person name="Ranwez V."/>
            <person name="Vacherie B."/>
            <person name="Augagneur Y."/>
            <person name="Bres V."/>
            <person name="Duclos A."/>
            <person name="Randazzo S."/>
            <person name="Carcy B."/>
            <person name="Debierre-Grockiego F."/>
            <person name="Delbecq S."/>
            <person name="Moubri-Menage K."/>
            <person name="Shams-Eldin H."/>
            <person name="Usmani-Brown S."/>
            <person name="Bringaud F."/>
            <person name="Wincker P."/>
            <person name="Vivares C.P."/>
            <person name="Schwarz R.T."/>
            <person name="Schetters T.P."/>
            <person name="Krause P.J."/>
            <person name="Gorenflot A."/>
            <person name="Berry V."/>
            <person name="Barbe V."/>
            <person name="Ben Mamoun C."/>
        </authorList>
    </citation>
    <scope>NUCLEOTIDE SEQUENCE [LARGE SCALE GENOMIC DNA]</scope>
    <source>
        <strain evidence="4 5">RI</strain>
    </source>
</reference>
<feature type="region of interest" description="Disordered" evidence="2">
    <location>
        <begin position="115"/>
        <end position="135"/>
    </location>
</feature>
<feature type="coiled-coil region" evidence="1">
    <location>
        <begin position="355"/>
        <end position="394"/>
    </location>
</feature>